<dbReference type="STRING" id="426701.SAMN04488098_100248"/>
<organism evidence="5 6">
    <name type="scientific">Alkalibacterium thalassium</name>
    <dbReference type="NCBI Taxonomy" id="426701"/>
    <lineage>
        <taxon>Bacteria</taxon>
        <taxon>Bacillati</taxon>
        <taxon>Bacillota</taxon>
        <taxon>Bacilli</taxon>
        <taxon>Lactobacillales</taxon>
        <taxon>Carnobacteriaceae</taxon>
        <taxon>Alkalibacterium</taxon>
    </lineage>
</organism>
<dbReference type="NCBIfam" id="TIGR02675">
    <property type="entry name" value="tape_meas_nterm"/>
    <property type="match status" value="1"/>
</dbReference>
<evidence type="ECO:0000313" key="6">
    <source>
        <dbReference type="Proteomes" id="UP000199433"/>
    </source>
</evidence>
<keyword evidence="6" id="KW-1185">Reference proteome</keyword>
<proteinExistence type="predicted"/>
<dbReference type="RefSeq" id="WP_091264333.1">
    <property type="nucleotide sequence ID" value="NZ_FNFK01000002.1"/>
</dbReference>
<feature type="compositionally biased region" description="Basic and acidic residues" evidence="2">
    <location>
        <begin position="490"/>
        <end position="500"/>
    </location>
</feature>
<name>A0A1G8VPC3_9LACT</name>
<feature type="transmembrane region" description="Helical" evidence="3">
    <location>
        <begin position="396"/>
        <end position="420"/>
    </location>
</feature>
<dbReference type="EMBL" id="FNFK01000002">
    <property type="protein sequence ID" value="SDJ67813.1"/>
    <property type="molecule type" value="Genomic_DNA"/>
</dbReference>
<dbReference type="OrthoDB" id="1677957at2"/>
<feature type="domain" description="Tape measure protein N-terminal" evidence="4">
    <location>
        <begin position="71"/>
        <end position="260"/>
    </location>
</feature>
<evidence type="ECO:0000256" key="3">
    <source>
        <dbReference type="SAM" id="Phobius"/>
    </source>
</evidence>
<evidence type="ECO:0000313" key="5">
    <source>
        <dbReference type="EMBL" id="SDJ67813.1"/>
    </source>
</evidence>
<dbReference type="Proteomes" id="UP000199433">
    <property type="component" value="Unassembled WGS sequence"/>
</dbReference>
<dbReference type="Pfam" id="PF20155">
    <property type="entry name" value="TMP_3"/>
    <property type="match status" value="1"/>
</dbReference>
<dbReference type="InterPro" id="IPR013491">
    <property type="entry name" value="Tape_meas_N"/>
</dbReference>
<reference evidence="6" key="1">
    <citation type="submission" date="2016-10" db="EMBL/GenBank/DDBJ databases">
        <authorList>
            <person name="Varghese N."/>
            <person name="Submissions S."/>
        </authorList>
    </citation>
    <scope>NUCLEOTIDE SEQUENCE [LARGE SCALE GENOMIC DNA]</scope>
    <source>
        <strain evidence="6">DSM 19181</strain>
    </source>
</reference>
<feature type="coiled-coil region" evidence="1">
    <location>
        <begin position="588"/>
        <end position="668"/>
    </location>
</feature>
<accession>A0A1G8VPC3</accession>
<dbReference type="AlphaFoldDB" id="A0A1G8VPC3"/>
<evidence type="ECO:0000259" key="4">
    <source>
        <dbReference type="Pfam" id="PF20155"/>
    </source>
</evidence>
<feature type="region of interest" description="Disordered" evidence="2">
    <location>
        <begin position="477"/>
        <end position="509"/>
    </location>
</feature>
<keyword evidence="1" id="KW-0175">Coiled coil</keyword>
<evidence type="ECO:0000256" key="1">
    <source>
        <dbReference type="SAM" id="Coils"/>
    </source>
</evidence>
<protein>
    <submittedName>
        <fullName evidence="5">Tape measure domain-containing protein</fullName>
    </submittedName>
</protein>
<keyword evidence="3" id="KW-0472">Membrane</keyword>
<keyword evidence="3" id="KW-1133">Transmembrane helix</keyword>
<gene>
    <name evidence="5" type="ORF">SAMN04488098_100248</name>
</gene>
<sequence>MSDGRVKIAIEVDGKQVEVASDGLRGLEKDAGRAGEGAKKTERGIKDLVISLGLVKVGAAAFQLLASSMDTAIKRFDTMNQFPKVMEQVGFGVDESTDAVERLRDGVTGLPTPLQDVVSTARGIAVMTKDLDGAVDTTLALNNAFLASGSSTTDAQRGLQQYLQMLSKGEVDLQSWRTLQETMGLALNEVAEAFGFAGASAQNDLYAALKNGDITFRQFNEKIIELDGAVNGFAERAMTGSAGIATSMANIRTAIANGVAGAITALDNLSKEVTGNNIAENLDATKDIIAAAFNVINGAITASIPYFKFFYDAVKSTIPVVEFLSPAIMGLVAAYVALSVINKVNTAIATNQAILSVAAFSRKALTVVTKAQMAAQVANTTATNADTVAKAAQSGAISVGTAVIGIFTGGIKASTVAVALKTKAIAVLSGALTFLTGPVGLVIAGIGLLTTGAVALVKWLNRSTEEGERLAGETENLAEATDSMTSSLDDSSKQYEKNQSRIESNSEANRDLAERIADLSEEENKSAAQKELLASYIEQLNGQVEGLNLSYSEEADMMNMSNEQIQARLDLMKEQEAGTAAQERLLEIAKEQSEVEQQLAETNKLREEWNQKLEEGTVRGKEHSEAVDQLNESQGALEERQQTLRTEYEQTEEQLSTAMDNIANATEDSVGRQTILFDDLSESQQQTVESMKSAWEDYKSAATNMFDTLNDEVEITASEMAANLEENQRVIADWSDNIAILADRGIDEGLLETLRAAGPESAGHVNALVNASDEELERLSTAFAEGGDVATDALSKSLGIGESGVMDAVGHLVTDTESALADQIKSADFEGLGGNVAEGLAGGISQQSIEAEKASERMGEDVRDATKATLGINSPSTVFKEFGVNIAEGLALGINDGTSKVIQAIEKMLQNIQTDSARNFQNITKDYDRSVKDIERSLKQLPPVVQNAMKQMFDRLRTGSAQQIRLMNMTSTQLVTPFSSTPGRFRFIGVSAMSGLNAGLLSGRARVIATANNIAASVASTMQRALRINSPSRVMKDDVGRWIPEGIADGIEDKAQVVYDALNKMTGNMMKVTTPELALGTSRMAVSANAVQSTPVSQSKTIRNDNGVSIHIEKIENQSNSDIPRILEEAAWIMNRERSRLDD</sequence>
<keyword evidence="3" id="KW-0812">Transmembrane</keyword>
<feature type="transmembrane region" description="Helical" evidence="3">
    <location>
        <begin position="432"/>
        <end position="460"/>
    </location>
</feature>
<evidence type="ECO:0000256" key="2">
    <source>
        <dbReference type="SAM" id="MobiDB-lite"/>
    </source>
</evidence>